<dbReference type="Proteomes" id="UP001515480">
    <property type="component" value="Unassembled WGS sequence"/>
</dbReference>
<protein>
    <submittedName>
        <fullName evidence="2">Uncharacterized protein</fullName>
    </submittedName>
</protein>
<evidence type="ECO:0000256" key="1">
    <source>
        <dbReference type="SAM" id="MobiDB-lite"/>
    </source>
</evidence>
<reference evidence="2 3" key="1">
    <citation type="journal article" date="2024" name="Science">
        <title>Giant polyketide synthase enzymes in the biosynthesis of giant marine polyether toxins.</title>
        <authorList>
            <person name="Fallon T.R."/>
            <person name="Shende V.V."/>
            <person name="Wierzbicki I.H."/>
            <person name="Pendleton A.L."/>
            <person name="Watervoot N.F."/>
            <person name="Auber R.P."/>
            <person name="Gonzalez D.J."/>
            <person name="Wisecaver J.H."/>
            <person name="Moore B.S."/>
        </authorList>
    </citation>
    <scope>NUCLEOTIDE SEQUENCE [LARGE SCALE GENOMIC DNA]</scope>
    <source>
        <strain evidence="2 3">12B1</strain>
    </source>
</reference>
<comment type="caution">
    <text evidence="2">The sequence shown here is derived from an EMBL/GenBank/DDBJ whole genome shotgun (WGS) entry which is preliminary data.</text>
</comment>
<organism evidence="2 3">
    <name type="scientific">Prymnesium parvum</name>
    <name type="common">Toxic golden alga</name>
    <dbReference type="NCBI Taxonomy" id="97485"/>
    <lineage>
        <taxon>Eukaryota</taxon>
        <taxon>Haptista</taxon>
        <taxon>Haptophyta</taxon>
        <taxon>Prymnesiophyceae</taxon>
        <taxon>Prymnesiales</taxon>
        <taxon>Prymnesiaceae</taxon>
        <taxon>Prymnesium</taxon>
    </lineage>
</organism>
<dbReference type="AlphaFoldDB" id="A0AB34J0L7"/>
<dbReference type="EMBL" id="JBGBPQ010000015">
    <property type="protein sequence ID" value="KAL1510721.1"/>
    <property type="molecule type" value="Genomic_DNA"/>
</dbReference>
<proteinExistence type="predicted"/>
<accession>A0AB34J0L7</accession>
<evidence type="ECO:0000313" key="2">
    <source>
        <dbReference type="EMBL" id="KAL1510721.1"/>
    </source>
</evidence>
<evidence type="ECO:0000313" key="3">
    <source>
        <dbReference type="Proteomes" id="UP001515480"/>
    </source>
</evidence>
<gene>
    <name evidence="2" type="ORF">AB1Y20_007010</name>
</gene>
<keyword evidence="3" id="KW-1185">Reference proteome</keyword>
<sequence>MSVIAASYDRMSMRNSHRGINCWPPPINGAVRGGGGLWRPSPLEGYKEEEMVAEAQLRQAHNKKRSQFKQRLTVASGGGATVGARDLVQAAELSHIALPRNMLEAKAFVMERTGSDKPRKYSWRPLYASVDYPALRGPGGFAESELPSFRKTAMSAKTSTDARPEGEQTKQSVPAADQSMMEQSTSE</sequence>
<feature type="region of interest" description="Disordered" evidence="1">
    <location>
        <begin position="133"/>
        <end position="187"/>
    </location>
</feature>
<name>A0AB34J0L7_PRYPA</name>